<dbReference type="GO" id="GO:0016485">
    <property type="term" value="P:protein processing"/>
    <property type="evidence" value="ECO:0007669"/>
    <property type="project" value="TreeGrafter"/>
</dbReference>
<comment type="similarity">
    <text evidence="1">Belongs to the peptidase M13 family.</text>
</comment>
<keyword evidence="4" id="KW-1185">Reference proteome</keyword>
<dbReference type="Gene3D" id="1.10.1380.10">
    <property type="entry name" value="Neutral endopeptidase , domain2"/>
    <property type="match status" value="1"/>
</dbReference>
<proteinExistence type="inferred from homology"/>
<evidence type="ECO:0000313" key="4">
    <source>
        <dbReference type="Proteomes" id="UP000095283"/>
    </source>
</evidence>
<dbReference type="SUPFAM" id="SSF55486">
    <property type="entry name" value="Metalloproteases ('zincins'), catalytic domain"/>
    <property type="match status" value="1"/>
</dbReference>
<dbReference type="InterPro" id="IPR042089">
    <property type="entry name" value="Peptidase_M13_dom_2"/>
</dbReference>
<dbReference type="PANTHER" id="PTHR11733:SF133">
    <property type="entry name" value="PHOSPHATE-REGULATING NEUTRAL ENDOPEPTIDASE PHEX"/>
    <property type="match status" value="1"/>
</dbReference>
<evidence type="ECO:0000256" key="2">
    <source>
        <dbReference type="SAM" id="Phobius"/>
    </source>
</evidence>
<keyword evidence="2" id="KW-1133">Transmembrane helix</keyword>
<protein>
    <submittedName>
        <fullName evidence="5">Peptidase_M13_N domain-containing protein</fullName>
    </submittedName>
</protein>
<dbReference type="PANTHER" id="PTHR11733">
    <property type="entry name" value="ZINC METALLOPROTEASE FAMILY M13 NEPRILYSIN-RELATED"/>
    <property type="match status" value="1"/>
</dbReference>
<dbReference type="Pfam" id="PF05649">
    <property type="entry name" value="Peptidase_M13_N"/>
    <property type="match status" value="1"/>
</dbReference>
<accession>A0A1I7XTW5</accession>
<evidence type="ECO:0000259" key="3">
    <source>
        <dbReference type="Pfam" id="PF05649"/>
    </source>
</evidence>
<feature type="transmembrane region" description="Helical" evidence="2">
    <location>
        <begin position="48"/>
        <end position="70"/>
    </location>
</feature>
<evidence type="ECO:0000313" key="5">
    <source>
        <dbReference type="WBParaSite" id="Hba_20966"/>
    </source>
</evidence>
<keyword evidence="2" id="KW-0472">Membrane</keyword>
<organism evidence="4 5">
    <name type="scientific">Heterorhabditis bacteriophora</name>
    <name type="common">Entomopathogenic nematode worm</name>
    <dbReference type="NCBI Taxonomy" id="37862"/>
    <lineage>
        <taxon>Eukaryota</taxon>
        <taxon>Metazoa</taxon>
        <taxon>Ecdysozoa</taxon>
        <taxon>Nematoda</taxon>
        <taxon>Chromadorea</taxon>
        <taxon>Rhabditida</taxon>
        <taxon>Rhabditina</taxon>
        <taxon>Rhabditomorpha</taxon>
        <taxon>Strongyloidea</taxon>
        <taxon>Heterorhabditidae</taxon>
        <taxon>Heterorhabditis</taxon>
    </lineage>
</organism>
<dbReference type="InterPro" id="IPR024079">
    <property type="entry name" value="MetalloPept_cat_dom_sf"/>
</dbReference>
<dbReference type="Gene3D" id="3.40.390.10">
    <property type="entry name" value="Collagenase (Catalytic Domain)"/>
    <property type="match status" value="1"/>
</dbReference>
<dbReference type="GO" id="GO:0005886">
    <property type="term" value="C:plasma membrane"/>
    <property type="evidence" value="ECO:0007669"/>
    <property type="project" value="TreeGrafter"/>
</dbReference>
<dbReference type="AlphaFoldDB" id="A0A1I7XTW5"/>
<evidence type="ECO:0000256" key="1">
    <source>
        <dbReference type="ARBA" id="ARBA00007357"/>
    </source>
</evidence>
<dbReference type="PROSITE" id="PS51885">
    <property type="entry name" value="NEPRILYSIN"/>
    <property type="match status" value="1"/>
</dbReference>
<feature type="domain" description="Peptidase M13 N-terminal" evidence="3">
    <location>
        <begin position="97"/>
        <end position="531"/>
    </location>
</feature>
<dbReference type="Proteomes" id="UP000095283">
    <property type="component" value="Unplaced"/>
</dbReference>
<keyword evidence="2" id="KW-0812">Transmembrane</keyword>
<dbReference type="WBParaSite" id="Hba_20966">
    <property type="protein sequence ID" value="Hba_20966"/>
    <property type="gene ID" value="Hba_20966"/>
</dbReference>
<name>A0A1I7XTW5_HETBA</name>
<sequence length="580" mass="66949">MEIRKTSNLQNGAGGDASLAKAPMGAVEMPLLAARGPSSPPYFSRKRVILTALAFVLLTTVFAVIFVVYWRVTVCTTPECVLTAARMLSRMDQSVDPCDDFYEFACGTWVKHSVNLNYPSWNSLYETTMRAHDTIVQTILKGDNLAITHFLGVGRYYQYEYKLLKLPSIVVDGDFSLPLNRGERAAVELFRQCTDMDTLQRIGLNTWLQFVDIYEQLPLLLNPSVYQFDIPVTAEMILNRDGPQVSFVSQNTYKCFIICRKQYFAFCLYLQATSLLQEAGEELAVLLGLDRHSRRVREMIAQMIELEWRITVSGSRFYKNKKELYEVISLGELQAIAPGINWLFFLTTLVGEKLNEREEIALKTGREWVVKLSQIIVEYSETDKQREVLRNYIKWKIIFFHLAYVKPKCKEGYLWQQRRLIIKQTVGKGQNELLNELLQSVVDIYSGPPHLRKEFCIMRASGIFPLSLPSLLRKIDGDKRSRKNKKLVESIARNIIDEYHKVLKQSLILDNTTESMALNKLSNMSMLISYPDQMNNERVVENEANRISQELFWSMVYGARAVYLEKISRLRKPVNPRWEI</sequence>
<dbReference type="InterPro" id="IPR008753">
    <property type="entry name" value="Peptidase_M13_N"/>
</dbReference>
<dbReference type="GO" id="GO:0004222">
    <property type="term" value="F:metalloendopeptidase activity"/>
    <property type="evidence" value="ECO:0007669"/>
    <property type="project" value="InterPro"/>
</dbReference>
<reference evidence="5" key="1">
    <citation type="submission" date="2016-11" db="UniProtKB">
        <authorList>
            <consortium name="WormBaseParasite"/>
        </authorList>
    </citation>
    <scope>IDENTIFICATION</scope>
</reference>
<dbReference type="InterPro" id="IPR000718">
    <property type="entry name" value="Peptidase_M13"/>
</dbReference>